<dbReference type="PATRIC" id="fig|1263870.3.peg.4754"/>
<organism evidence="2 3">
    <name type="scientific">Rhodopirellula sallentina SM41</name>
    <dbReference type="NCBI Taxonomy" id="1263870"/>
    <lineage>
        <taxon>Bacteria</taxon>
        <taxon>Pseudomonadati</taxon>
        <taxon>Planctomycetota</taxon>
        <taxon>Planctomycetia</taxon>
        <taxon>Pirellulales</taxon>
        <taxon>Pirellulaceae</taxon>
        <taxon>Rhodopirellula</taxon>
    </lineage>
</organism>
<reference evidence="2 3" key="1">
    <citation type="journal article" date="2013" name="Mar. Genomics">
        <title>Expression of sulfatases in Rhodopirellula baltica and the diversity of sulfatases in the genus Rhodopirellula.</title>
        <authorList>
            <person name="Wegner C.E."/>
            <person name="Richter-Heitmann T."/>
            <person name="Klindworth A."/>
            <person name="Klockow C."/>
            <person name="Richter M."/>
            <person name="Achstetter T."/>
            <person name="Glockner F.O."/>
            <person name="Harder J."/>
        </authorList>
    </citation>
    <scope>NUCLEOTIDE SEQUENCE [LARGE SCALE GENOMIC DNA]</scope>
    <source>
        <strain evidence="2 3">SM41</strain>
    </source>
</reference>
<accession>M5TXY6</accession>
<comment type="caution">
    <text evidence="2">The sequence shown here is derived from an EMBL/GenBank/DDBJ whole genome shotgun (WGS) entry which is preliminary data.</text>
</comment>
<evidence type="ECO:0000256" key="1">
    <source>
        <dbReference type="SAM" id="MobiDB-lite"/>
    </source>
</evidence>
<protein>
    <submittedName>
        <fullName evidence="2">Uncharacterized protein</fullName>
    </submittedName>
</protein>
<proteinExistence type="predicted"/>
<dbReference type="AlphaFoldDB" id="M5TXY6"/>
<name>M5TXY6_9BACT</name>
<dbReference type="EMBL" id="ANOH01000306">
    <property type="protein sequence ID" value="EMI54050.1"/>
    <property type="molecule type" value="Genomic_DNA"/>
</dbReference>
<evidence type="ECO:0000313" key="2">
    <source>
        <dbReference type="EMBL" id="EMI54050.1"/>
    </source>
</evidence>
<feature type="region of interest" description="Disordered" evidence="1">
    <location>
        <begin position="46"/>
        <end position="69"/>
    </location>
</feature>
<evidence type="ECO:0000313" key="3">
    <source>
        <dbReference type="Proteomes" id="UP000011885"/>
    </source>
</evidence>
<dbReference type="Proteomes" id="UP000011885">
    <property type="component" value="Unassembled WGS sequence"/>
</dbReference>
<keyword evidence="3" id="KW-1185">Reference proteome</keyword>
<gene>
    <name evidence="2" type="ORF">RSSM_04496</name>
</gene>
<sequence length="69" mass="7711">MDFLRQTVFFVIVIVPLVGGYVHGAVGSLRVVKTIRLAARWPHRKRCGQRKTTTTTRKNANGYEPLASA</sequence>